<evidence type="ECO:0000313" key="5">
    <source>
        <dbReference type="EMBL" id="KAF4406433.1"/>
    </source>
</evidence>
<organism evidence="5 6">
    <name type="scientific">Streptomyces lycii</name>
    <dbReference type="NCBI Taxonomy" id="2654337"/>
    <lineage>
        <taxon>Bacteria</taxon>
        <taxon>Bacillati</taxon>
        <taxon>Actinomycetota</taxon>
        <taxon>Actinomycetes</taxon>
        <taxon>Kitasatosporales</taxon>
        <taxon>Streptomycetaceae</taxon>
        <taxon>Streptomyces</taxon>
    </lineage>
</organism>
<keyword evidence="6" id="KW-1185">Reference proteome</keyword>
<dbReference type="PRINTS" id="PR00502">
    <property type="entry name" value="NUDIXFAMILY"/>
</dbReference>
<comment type="caution">
    <text evidence="5">The sequence shown here is derived from an EMBL/GenBank/DDBJ whole genome shotgun (WGS) entry which is preliminary data.</text>
</comment>
<dbReference type="CDD" id="cd18876">
    <property type="entry name" value="NUDIX_Hydrolase"/>
    <property type="match status" value="1"/>
</dbReference>
<protein>
    <submittedName>
        <fullName evidence="5">NUDIX hydrolase</fullName>
    </submittedName>
</protein>
<dbReference type="GO" id="GO:0016787">
    <property type="term" value="F:hydrolase activity"/>
    <property type="evidence" value="ECO:0007669"/>
    <property type="project" value="UniProtKB-KW"/>
</dbReference>
<dbReference type="PANTHER" id="PTHR43046">
    <property type="entry name" value="GDP-MANNOSE MANNOSYL HYDROLASE"/>
    <property type="match status" value="1"/>
</dbReference>
<comment type="cofactor">
    <cofactor evidence="1">
        <name>Mg(2+)</name>
        <dbReference type="ChEBI" id="CHEBI:18420"/>
    </cofactor>
</comment>
<dbReference type="PROSITE" id="PS51462">
    <property type="entry name" value="NUDIX"/>
    <property type="match status" value="1"/>
</dbReference>
<dbReference type="InterPro" id="IPR015797">
    <property type="entry name" value="NUDIX_hydrolase-like_dom_sf"/>
</dbReference>
<evidence type="ECO:0000259" key="4">
    <source>
        <dbReference type="PROSITE" id="PS51462"/>
    </source>
</evidence>
<reference evidence="5 6" key="1">
    <citation type="submission" date="2019-10" db="EMBL/GenBank/DDBJ databases">
        <title>Streptomyces tenebrisbrunneis sp.nov., an endogenous actinomycete isolated from of Lycium ruthenicum.</title>
        <authorList>
            <person name="Ma L."/>
        </authorList>
    </citation>
    <scope>NUCLEOTIDE SEQUENCE [LARGE SCALE GENOMIC DNA]</scope>
    <source>
        <strain evidence="5 6">TRM 66187</strain>
    </source>
</reference>
<keyword evidence="3" id="KW-0460">Magnesium</keyword>
<evidence type="ECO:0000313" key="6">
    <source>
        <dbReference type="Proteomes" id="UP000621266"/>
    </source>
</evidence>
<evidence type="ECO:0000256" key="2">
    <source>
        <dbReference type="ARBA" id="ARBA00022801"/>
    </source>
</evidence>
<dbReference type="PANTHER" id="PTHR43046:SF12">
    <property type="entry name" value="GDP-MANNOSE MANNOSYL HYDROLASE"/>
    <property type="match status" value="1"/>
</dbReference>
<dbReference type="InterPro" id="IPR000086">
    <property type="entry name" value="NUDIX_hydrolase_dom"/>
</dbReference>
<dbReference type="RefSeq" id="WP_098754362.1">
    <property type="nucleotide sequence ID" value="NZ_WHPN01000368.1"/>
</dbReference>
<dbReference type="Proteomes" id="UP000621266">
    <property type="component" value="Unassembled WGS sequence"/>
</dbReference>
<evidence type="ECO:0000256" key="1">
    <source>
        <dbReference type="ARBA" id="ARBA00001946"/>
    </source>
</evidence>
<dbReference type="InterPro" id="IPR020476">
    <property type="entry name" value="Nudix_hydrolase"/>
</dbReference>
<dbReference type="SUPFAM" id="SSF55811">
    <property type="entry name" value="Nudix"/>
    <property type="match status" value="1"/>
</dbReference>
<proteinExistence type="predicted"/>
<sequence length="169" mass="17816">MTFDYASYIAGLPKVLAGAAAVFRDGRGHVLIVKPNYLEDGTWLFPGGTVESGEGESPRQGAARETLEEIGLDVRLGPLLAVDWVRGTGRPPLVSYLFDGGVLGDEQLAAIRLQEEELTDWRTVPPADLPGYLAPALARRALAALAALETGRGPVELEDGLAPEGVPAG</sequence>
<dbReference type="Pfam" id="PF00293">
    <property type="entry name" value="NUDIX"/>
    <property type="match status" value="1"/>
</dbReference>
<dbReference type="EMBL" id="WHPN01000368">
    <property type="protein sequence ID" value="KAF4406433.1"/>
    <property type="molecule type" value="Genomic_DNA"/>
</dbReference>
<name>A0ABQ7FGR1_9ACTN</name>
<dbReference type="Gene3D" id="3.90.79.10">
    <property type="entry name" value="Nucleoside Triphosphate Pyrophosphohydrolase"/>
    <property type="match status" value="1"/>
</dbReference>
<gene>
    <name evidence="5" type="ORF">GCU69_24890</name>
</gene>
<evidence type="ECO:0000256" key="3">
    <source>
        <dbReference type="ARBA" id="ARBA00022842"/>
    </source>
</evidence>
<feature type="domain" description="Nudix hydrolase" evidence="4">
    <location>
        <begin position="13"/>
        <end position="146"/>
    </location>
</feature>
<keyword evidence="2 5" id="KW-0378">Hydrolase</keyword>
<accession>A0ABQ7FGR1</accession>